<dbReference type="EMBL" id="OA566745">
    <property type="protein sequence ID" value="CAD7199370.1"/>
    <property type="molecule type" value="Genomic_DNA"/>
</dbReference>
<feature type="region of interest" description="Disordered" evidence="1">
    <location>
        <begin position="1"/>
        <end position="54"/>
    </location>
</feature>
<dbReference type="Gene3D" id="2.20.25.240">
    <property type="match status" value="1"/>
</dbReference>
<gene>
    <name evidence="2" type="ORF">TDIB3V08_LOCUS5620</name>
</gene>
<evidence type="ECO:0000313" key="2">
    <source>
        <dbReference type="EMBL" id="CAD7199370.1"/>
    </source>
</evidence>
<reference evidence="2" key="1">
    <citation type="submission" date="2020-11" db="EMBL/GenBank/DDBJ databases">
        <authorList>
            <person name="Tran Van P."/>
        </authorList>
    </citation>
    <scope>NUCLEOTIDE SEQUENCE</scope>
</reference>
<evidence type="ECO:0000256" key="1">
    <source>
        <dbReference type="SAM" id="MobiDB-lite"/>
    </source>
</evidence>
<feature type="compositionally biased region" description="Low complexity" evidence="1">
    <location>
        <begin position="1"/>
        <end position="12"/>
    </location>
</feature>
<protein>
    <recommendedName>
        <fullName evidence="3">FLYWCH-type domain-containing protein</fullName>
    </recommendedName>
</protein>
<accession>A0A7R8VLU6</accession>
<evidence type="ECO:0008006" key="3">
    <source>
        <dbReference type="Google" id="ProtNLM"/>
    </source>
</evidence>
<feature type="compositionally biased region" description="Polar residues" evidence="1">
    <location>
        <begin position="36"/>
        <end position="47"/>
    </location>
</feature>
<name>A0A7R8VLU6_TIMDO</name>
<sequence length="232" mass="25297">MRGTNGPRPSYGVGPGSGGVQPSKPGGPRGPVGGMAQSQPLANSTAPAQGYRGSWGNPYTSLRYPSPNMGGPVPTTASYTTSYTHHQAVSSDHLTAMITDMEYFVGACSPRGYQYRQHRPNSWGCVKEEEKCRGSVKTTTDISSNKIITLKSAPHTCVPDVAEIEVKKRLEECRKRAKAEVSDPVNEIFRDEMKDLYTQGYEFVTSMPKYNNVKDKLCELGRTALGTEQNPT</sequence>
<dbReference type="AlphaFoldDB" id="A0A7R8VLU6"/>
<proteinExistence type="predicted"/>
<organism evidence="2">
    <name type="scientific">Timema douglasi</name>
    <name type="common">Walking stick</name>
    <dbReference type="NCBI Taxonomy" id="61478"/>
    <lineage>
        <taxon>Eukaryota</taxon>
        <taxon>Metazoa</taxon>
        <taxon>Ecdysozoa</taxon>
        <taxon>Arthropoda</taxon>
        <taxon>Hexapoda</taxon>
        <taxon>Insecta</taxon>
        <taxon>Pterygota</taxon>
        <taxon>Neoptera</taxon>
        <taxon>Polyneoptera</taxon>
        <taxon>Phasmatodea</taxon>
        <taxon>Timematodea</taxon>
        <taxon>Timematoidea</taxon>
        <taxon>Timematidae</taxon>
        <taxon>Timema</taxon>
    </lineage>
</organism>